<evidence type="ECO:0000313" key="3">
    <source>
        <dbReference type="Proteomes" id="UP000835052"/>
    </source>
</evidence>
<keyword evidence="1" id="KW-0472">Membrane</keyword>
<keyword evidence="1" id="KW-0812">Transmembrane</keyword>
<accession>A0A8S1HTZ0</accession>
<sequence length="104" mass="12152">MIVYIGYHIAPSPLLNILIDFFTKPYYVAFAVKMTFGGIHNLWILTYFVEYQKEKRPFVFKLVAFSEMEVNWITPNLARRLFFPYSQDPNTSIKKIKIHGIGGS</sequence>
<gene>
    <name evidence="2" type="ORF">CAUJ_LOCUS15198</name>
</gene>
<dbReference type="EMBL" id="CAJGYM010000165">
    <property type="protein sequence ID" value="CAD6199295.1"/>
    <property type="molecule type" value="Genomic_DNA"/>
</dbReference>
<organism evidence="2 3">
    <name type="scientific">Caenorhabditis auriculariae</name>
    <dbReference type="NCBI Taxonomy" id="2777116"/>
    <lineage>
        <taxon>Eukaryota</taxon>
        <taxon>Metazoa</taxon>
        <taxon>Ecdysozoa</taxon>
        <taxon>Nematoda</taxon>
        <taxon>Chromadorea</taxon>
        <taxon>Rhabditida</taxon>
        <taxon>Rhabditina</taxon>
        <taxon>Rhabditomorpha</taxon>
        <taxon>Rhabditoidea</taxon>
        <taxon>Rhabditidae</taxon>
        <taxon>Peloderinae</taxon>
        <taxon>Caenorhabditis</taxon>
    </lineage>
</organism>
<name>A0A8S1HTZ0_9PELO</name>
<protein>
    <submittedName>
        <fullName evidence="2">Uncharacterized protein</fullName>
    </submittedName>
</protein>
<comment type="caution">
    <text evidence="2">The sequence shown here is derived from an EMBL/GenBank/DDBJ whole genome shotgun (WGS) entry which is preliminary data.</text>
</comment>
<keyword evidence="1" id="KW-1133">Transmembrane helix</keyword>
<dbReference type="Proteomes" id="UP000835052">
    <property type="component" value="Unassembled WGS sequence"/>
</dbReference>
<evidence type="ECO:0000256" key="1">
    <source>
        <dbReference type="SAM" id="Phobius"/>
    </source>
</evidence>
<feature type="transmembrane region" description="Helical" evidence="1">
    <location>
        <begin position="26"/>
        <end position="49"/>
    </location>
</feature>
<evidence type="ECO:0000313" key="2">
    <source>
        <dbReference type="EMBL" id="CAD6199295.1"/>
    </source>
</evidence>
<reference evidence="2" key="1">
    <citation type="submission" date="2020-10" db="EMBL/GenBank/DDBJ databases">
        <authorList>
            <person name="Kikuchi T."/>
        </authorList>
    </citation>
    <scope>NUCLEOTIDE SEQUENCE</scope>
    <source>
        <strain evidence="2">NKZ352</strain>
    </source>
</reference>
<keyword evidence="3" id="KW-1185">Reference proteome</keyword>
<dbReference type="AlphaFoldDB" id="A0A8S1HTZ0"/>
<proteinExistence type="predicted"/>